<organism evidence="1 2">
    <name type="scientific">Mucuna pruriens</name>
    <name type="common">Velvet bean</name>
    <name type="synonym">Dolichos pruriens</name>
    <dbReference type="NCBI Taxonomy" id="157652"/>
    <lineage>
        <taxon>Eukaryota</taxon>
        <taxon>Viridiplantae</taxon>
        <taxon>Streptophyta</taxon>
        <taxon>Embryophyta</taxon>
        <taxon>Tracheophyta</taxon>
        <taxon>Spermatophyta</taxon>
        <taxon>Magnoliopsida</taxon>
        <taxon>eudicotyledons</taxon>
        <taxon>Gunneridae</taxon>
        <taxon>Pentapetalae</taxon>
        <taxon>rosids</taxon>
        <taxon>fabids</taxon>
        <taxon>Fabales</taxon>
        <taxon>Fabaceae</taxon>
        <taxon>Papilionoideae</taxon>
        <taxon>50 kb inversion clade</taxon>
        <taxon>NPAAA clade</taxon>
        <taxon>indigoferoid/millettioid clade</taxon>
        <taxon>Phaseoleae</taxon>
        <taxon>Mucuna</taxon>
    </lineage>
</organism>
<comment type="caution">
    <text evidence="1">The sequence shown here is derived from an EMBL/GenBank/DDBJ whole genome shotgun (WGS) entry which is preliminary data.</text>
</comment>
<gene>
    <name evidence="1" type="ORF">CR513_13950</name>
</gene>
<sequence>MPSTTFGMIPTFGGCAVIRLSVGAFLTLRSIRSSSSTIRPLEATITDQLGLPGKCWIVASTGPLFLETLINSSPPMKYAKKQEWP</sequence>
<evidence type="ECO:0000313" key="1">
    <source>
        <dbReference type="EMBL" id="RDY02575.1"/>
    </source>
</evidence>
<name>A0A371HIF6_MUCPR</name>
<dbReference type="AlphaFoldDB" id="A0A371HIF6"/>
<evidence type="ECO:0000313" key="2">
    <source>
        <dbReference type="Proteomes" id="UP000257109"/>
    </source>
</evidence>
<dbReference type="Proteomes" id="UP000257109">
    <property type="component" value="Unassembled WGS sequence"/>
</dbReference>
<reference evidence="1" key="1">
    <citation type="submission" date="2018-05" db="EMBL/GenBank/DDBJ databases">
        <title>Draft genome of Mucuna pruriens seed.</title>
        <authorList>
            <person name="Nnadi N.E."/>
            <person name="Vos R."/>
            <person name="Hasami M.H."/>
            <person name="Devisetty U.K."/>
            <person name="Aguiy J.C."/>
        </authorList>
    </citation>
    <scope>NUCLEOTIDE SEQUENCE [LARGE SCALE GENOMIC DNA]</scope>
    <source>
        <strain evidence="1">JCA_2017</strain>
    </source>
</reference>
<proteinExistence type="predicted"/>
<protein>
    <submittedName>
        <fullName evidence="1">Uncharacterized protein</fullName>
    </submittedName>
</protein>
<accession>A0A371HIF6</accession>
<keyword evidence="2" id="KW-1185">Reference proteome</keyword>
<feature type="non-terminal residue" evidence="1">
    <location>
        <position position="1"/>
    </location>
</feature>
<dbReference type="EMBL" id="QJKJ01002507">
    <property type="protein sequence ID" value="RDY02575.1"/>
    <property type="molecule type" value="Genomic_DNA"/>
</dbReference>